<accession>A0ABW5BNB4</accession>
<dbReference type="Pfam" id="PF09490">
    <property type="entry name" value="CbtA"/>
    <property type="match status" value="1"/>
</dbReference>
<feature type="transmembrane region" description="Helical" evidence="1">
    <location>
        <begin position="94"/>
        <end position="115"/>
    </location>
</feature>
<dbReference type="NCBIfam" id="TIGR02458">
    <property type="entry name" value="CbtA"/>
    <property type="match status" value="1"/>
</dbReference>
<proteinExistence type="predicted"/>
<reference evidence="3" key="1">
    <citation type="journal article" date="2019" name="Int. J. Syst. Evol. Microbiol.">
        <title>The Global Catalogue of Microorganisms (GCM) 10K type strain sequencing project: providing services to taxonomists for standard genome sequencing and annotation.</title>
        <authorList>
            <consortium name="The Broad Institute Genomics Platform"/>
            <consortium name="The Broad Institute Genome Sequencing Center for Infectious Disease"/>
            <person name="Wu L."/>
            <person name="Ma J."/>
        </authorList>
    </citation>
    <scope>NUCLEOTIDE SEQUENCE [LARGE SCALE GENOMIC DNA]</scope>
    <source>
        <strain evidence="3">CGMCC 4.7192</strain>
    </source>
</reference>
<keyword evidence="1" id="KW-1133">Transmembrane helix</keyword>
<feature type="transmembrane region" description="Helical" evidence="1">
    <location>
        <begin position="187"/>
        <end position="205"/>
    </location>
</feature>
<keyword evidence="1" id="KW-0812">Transmembrane</keyword>
<evidence type="ECO:0000256" key="1">
    <source>
        <dbReference type="SAM" id="Phobius"/>
    </source>
</evidence>
<keyword evidence="1" id="KW-0472">Membrane</keyword>
<protein>
    <submittedName>
        <fullName evidence="2">CbtA family protein</fullName>
    </submittedName>
</protein>
<keyword evidence="3" id="KW-1185">Reference proteome</keyword>
<sequence length="252" mass="26799">MLKRIMSTAIIAGLVAGILVSVVHEFTTTPIILYAEEYENSGENHHTLLQDATQGGVKKANVHSDTQGQIYLADTDSEDGQEEWGPNNRLERTFFTSLANILTGVGFAAILVACFTFSGEKLSGRRGVIWGLAGFAVFTLAPSLGLPPEVPGSMAADLSLRQTWWIATSVATGVGLWVMIFGSKTPIYLLGLLLIILPHVIGAPQPTEIGGNAPPELAGQFVAASIVVSAIFWVILGWTSGALWKHSGDVAK</sequence>
<organism evidence="2 3">
    <name type="scientific">Kiloniella antarctica</name>
    <dbReference type="NCBI Taxonomy" id="1550907"/>
    <lineage>
        <taxon>Bacteria</taxon>
        <taxon>Pseudomonadati</taxon>
        <taxon>Pseudomonadota</taxon>
        <taxon>Alphaproteobacteria</taxon>
        <taxon>Rhodospirillales</taxon>
        <taxon>Kiloniellaceae</taxon>
        <taxon>Kiloniella</taxon>
    </lineage>
</organism>
<gene>
    <name evidence="2" type="ORF">ACFSKO_18760</name>
</gene>
<feature type="transmembrane region" description="Helical" evidence="1">
    <location>
        <begin position="127"/>
        <end position="144"/>
    </location>
</feature>
<comment type="caution">
    <text evidence="2">The sequence shown here is derived from an EMBL/GenBank/DDBJ whole genome shotgun (WGS) entry which is preliminary data.</text>
</comment>
<evidence type="ECO:0000313" key="3">
    <source>
        <dbReference type="Proteomes" id="UP001597294"/>
    </source>
</evidence>
<dbReference type="InterPro" id="IPR012666">
    <property type="entry name" value="CbtA_put"/>
</dbReference>
<feature type="transmembrane region" description="Helical" evidence="1">
    <location>
        <begin position="164"/>
        <end position="180"/>
    </location>
</feature>
<dbReference type="RefSeq" id="WP_380254534.1">
    <property type="nucleotide sequence ID" value="NZ_JBHUII010000013.1"/>
</dbReference>
<feature type="transmembrane region" description="Helical" evidence="1">
    <location>
        <begin position="217"/>
        <end position="238"/>
    </location>
</feature>
<evidence type="ECO:0000313" key="2">
    <source>
        <dbReference type="EMBL" id="MFD2207662.1"/>
    </source>
</evidence>
<dbReference type="EMBL" id="JBHUII010000013">
    <property type="protein sequence ID" value="MFD2207662.1"/>
    <property type="molecule type" value="Genomic_DNA"/>
</dbReference>
<dbReference type="Proteomes" id="UP001597294">
    <property type="component" value="Unassembled WGS sequence"/>
</dbReference>
<name>A0ABW5BNB4_9PROT</name>